<dbReference type="HOGENOM" id="CLU_085878_2_0_1"/>
<dbReference type="InterPro" id="IPR012340">
    <property type="entry name" value="NA-bd_OB-fold"/>
</dbReference>
<dbReference type="Gene3D" id="3.30.1490.120">
    <property type="entry name" value="RNA polymerase Rpb7-like, N-terminal domain"/>
    <property type="match status" value="1"/>
</dbReference>
<dbReference type="Gene3D" id="2.40.50.140">
    <property type="entry name" value="Nucleic acid-binding proteins"/>
    <property type="match status" value="1"/>
</dbReference>
<keyword evidence="10" id="KW-1185">Reference proteome</keyword>
<dbReference type="EMBL" id="KE651168">
    <property type="protein sequence ID" value="EEB06392.1"/>
    <property type="molecule type" value="Genomic_DNA"/>
</dbReference>
<keyword evidence="3 6" id="KW-0240">DNA-directed RNA polymerase</keyword>
<evidence type="ECO:0000259" key="7">
    <source>
        <dbReference type="PROSITE" id="PS50126"/>
    </source>
</evidence>
<dbReference type="GO" id="GO:0000956">
    <property type="term" value="P:nuclear-transcribed mRNA catabolic process"/>
    <property type="evidence" value="ECO:0000318"/>
    <property type="project" value="GO_Central"/>
</dbReference>
<gene>
    <name evidence="9" type="primary">rpb7</name>
    <name evidence="8" type="ORF">SJAG_01436</name>
</gene>
<dbReference type="VEuPathDB" id="FungiDB:SJAG_01436"/>
<dbReference type="SUPFAM" id="SSF50249">
    <property type="entry name" value="Nucleic acid-binding proteins"/>
    <property type="match status" value="1"/>
</dbReference>
<dbReference type="PANTHER" id="PTHR12709:SF4">
    <property type="entry name" value="DNA-DIRECTED RNA POLYMERASE II SUBUNIT RPB7"/>
    <property type="match status" value="1"/>
</dbReference>
<dbReference type="GO" id="GO:0005665">
    <property type="term" value="C:RNA polymerase II, core complex"/>
    <property type="evidence" value="ECO:0000318"/>
    <property type="project" value="GO_Central"/>
</dbReference>
<comment type="function">
    <text evidence="6">DNA-dependent RNA polymerase which catalyzes the transcription of DNA into RNA using the four ribonucleoside triphosphates as substrates.</text>
</comment>
<comment type="subcellular location">
    <subcellularLocation>
        <location evidence="1 6">Nucleus</location>
    </subcellularLocation>
</comment>
<keyword evidence="4 6" id="KW-0804">Transcription</keyword>
<sequence length="172" mass="19001">MPFFLKELSLTISLHPSYFGPHMRDYLKAKLLADVEGTCSGQYGYIICVLDSNTIDIDKGKVIPGQGFAEFEVKYRAILWRPFRGEVVDAVVTTVNKMGFFADVGPLSVFVSSHLVPPDMTFDPAANPPNYSGEDQVIEKGSNVRLKIVGTRTDATEIFAIATMKEDYLGVL</sequence>
<dbReference type="GO" id="GO:0003697">
    <property type="term" value="F:single-stranded DNA binding"/>
    <property type="evidence" value="ECO:0000318"/>
    <property type="project" value="GO_Central"/>
</dbReference>
<dbReference type="GeneID" id="7051391"/>
<keyword evidence="5 6" id="KW-0539">Nucleus</keyword>
<dbReference type="eggNOG" id="KOG3298">
    <property type="taxonomic scope" value="Eukaryota"/>
</dbReference>
<dbReference type="JaponicusDB" id="SJAG_01436">
    <property type="gene designation" value="rpb7"/>
</dbReference>
<dbReference type="PROSITE" id="PS50126">
    <property type="entry name" value="S1"/>
    <property type="match status" value="1"/>
</dbReference>
<feature type="domain" description="S1 motif" evidence="7">
    <location>
        <begin position="85"/>
        <end position="165"/>
    </location>
</feature>
<evidence type="ECO:0000256" key="1">
    <source>
        <dbReference type="ARBA" id="ARBA00004123"/>
    </source>
</evidence>
<dbReference type="STRING" id="402676.B6JXX4"/>
<dbReference type="GO" id="GO:0000932">
    <property type="term" value="C:P-body"/>
    <property type="evidence" value="ECO:0000318"/>
    <property type="project" value="GO_Central"/>
</dbReference>
<dbReference type="Proteomes" id="UP000001744">
    <property type="component" value="Unassembled WGS sequence"/>
</dbReference>
<dbReference type="GO" id="GO:0010590">
    <property type="term" value="P:regulation of septum digestion after cytokinesis"/>
    <property type="evidence" value="ECO:0007669"/>
    <property type="project" value="EnsemblFungi"/>
</dbReference>
<dbReference type="GO" id="GO:1990328">
    <property type="term" value="C:RPB4-RPB7 complex"/>
    <property type="evidence" value="ECO:0007669"/>
    <property type="project" value="EnsemblFungi"/>
</dbReference>
<accession>B6JXX4</accession>
<evidence type="ECO:0000256" key="6">
    <source>
        <dbReference type="RuleBase" id="RU369086"/>
    </source>
</evidence>
<dbReference type="GO" id="GO:0045948">
    <property type="term" value="P:positive regulation of translational initiation"/>
    <property type="evidence" value="ECO:0000318"/>
    <property type="project" value="GO_Central"/>
</dbReference>
<dbReference type="CDD" id="cd04329">
    <property type="entry name" value="RNAP_II_Rpb7_N"/>
    <property type="match status" value="1"/>
</dbReference>
<dbReference type="AlphaFoldDB" id="B6JXX4"/>
<dbReference type="Pfam" id="PF00575">
    <property type="entry name" value="S1"/>
    <property type="match status" value="1"/>
</dbReference>
<dbReference type="RefSeq" id="XP_002172685.1">
    <property type="nucleotide sequence ID" value="XM_002172649.2"/>
</dbReference>
<dbReference type="GO" id="GO:0060213">
    <property type="term" value="P:positive regulation of nuclear-transcribed mRNA poly(A) tail shortening"/>
    <property type="evidence" value="ECO:0000318"/>
    <property type="project" value="GO_Central"/>
</dbReference>
<evidence type="ECO:0000256" key="3">
    <source>
        <dbReference type="ARBA" id="ARBA00022478"/>
    </source>
</evidence>
<dbReference type="GO" id="GO:0006367">
    <property type="term" value="P:transcription initiation at RNA polymerase II promoter"/>
    <property type="evidence" value="ECO:0000318"/>
    <property type="project" value="GO_Central"/>
</dbReference>
<proteinExistence type="inferred from homology"/>
<evidence type="ECO:0000256" key="5">
    <source>
        <dbReference type="ARBA" id="ARBA00023242"/>
    </source>
</evidence>
<dbReference type="InterPro" id="IPR003029">
    <property type="entry name" value="S1_domain"/>
</dbReference>
<dbReference type="FunFam" id="3.30.1490.120:FF:000001">
    <property type="entry name" value="DNA-directed RNA polymerase II subunit RPB7"/>
    <property type="match status" value="1"/>
</dbReference>
<dbReference type="InterPro" id="IPR036898">
    <property type="entry name" value="RNA_pol_Rpb7-like_N_sf"/>
</dbReference>
<dbReference type="Pfam" id="PF03876">
    <property type="entry name" value="SHS2_Rpb7-N"/>
    <property type="match status" value="1"/>
</dbReference>
<dbReference type="GO" id="GO:0003968">
    <property type="term" value="F:RNA-directed RNA polymerase activity"/>
    <property type="evidence" value="ECO:0007669"/>
    <property type="project" value="EnsemblFungi"/>
</dbReference>
<dbReference type="GO" id="GO:0006368">
    <property type="term" value="P:transcription elongation by RNA polymerase II"/>
    <property type="evidence" value="ECO:0007669"/>
    <property type="project" value="EnsemblFungi"/>
</dbReference>
<protein>
    <recommendedName>
        <fullName evidence="6">DNA-directed RNA polymerase subunit</fullName>
    </recommendedName>
</protein>
<evidence type="ECO:0000256" key="4">
    <source>
        <dbReference type="ARBA" id="ARBA00023163"/>
    </source>
</evidence>
<organism evidence="8 10">
    <name type="scientific">Schizosaccharomyces japonicus (strain yFS275 / FY16936)</name>
    <name type="common">Fission yeast</name>
    <dbReference type="NCBI Taxonomy" id="402676"/>
    <lineage>
        <taxon>Eukaryota</taxon>
        <taxon>Fungi</taxon>
        <taxon>Dikarya</taxon>
        <taxon>Ascomycota</taxon>
        <taxon>Taphrinomycotina</taxon>
        <taxon>Schizosaccharomycetes</taxon>
        <taxon>Schizosaccharomycetales</taxon>
        <taxon>Schizosaccharomycetaceae</taxon>
        <taxon>Schizosaccharomyces</taxon>
    </lineage>
</organism>
<evidence type="ECO:0000313" key="10">
    <source>
        <dbReference type="Proteomes" id="UP000001744"/>
    </source>
</evidence>
<dbReference type="OrthoDB" id="1162399at2759"/>
<comment type="similarity">
    <text evidence="2">Belongs to the eukaryotic RPB7/RPC8 RNA polymerase subunit family.</text>
</comment>
<dbReference type="FunFam" id="2.40.50.140:FF:000043">
    <property type="entry name" value="DNA-directed RNA polymerase II subunit RPB7"/>
    <property type="match status" value="1"/>
</dbReference>
<dbReference type="InterPro" id="IPR005576">
    <property type="entry name" value="Rpb7-like_N"/>
</dbReference>
<dbReference type="CDD" id="cd04462">
    <property type="entry name" value="S1_RNAPII_Rpb7"/>
    <property type="match status" value="1"/>
</dbReference>
<dbReference type="SUPFAM" id="SSF88798">
    <property type="entry name" value="N-terminal, heterodimerisation domain of RBP7 (RpoE)"/>
    <property type="match status" value="1"/>
</dbReference>
<dbReference type="PANTHER" id="PTHR12709">
    <property type="entry name" value="DNA-DIRECTED RNA POLYMERASE II, III"/>
    <property type="match status" value="1"/>
</dbReference>
<evidence type="ECO:0000313" key="8">
    <source>
        <dbReference type="EMBL" id="EEB06392.1"/>
    </source>
</evidence>
<evidence type="ECO:0000256" key="2">
    <source>
        <dbReference type="ARBA" id="ARBA00009307"/>
    </source>
</evidence>
<dbReference type="GO" id="GO:0003727">
    <property type="term" value="F:single-stranded RNA binding"/>
    <property type="evidence" value="ECO:0000318"/>
    <property type="project" value="GO_Central"/>
</dbReference>
<dbReference type="OMA" id="TMRQPGL"/>
<reference evidence="8 10" key="1">
    <citation type="journal article" date="2011" name="Science">
        <title>Comparative functional genomics of the fission yeasts.</title>
        <authorList>
            <person name="Rhind N."/>
            <person name="Chen Z."/>
            <person name="Yassour M."/>
            <person name="Thompson D.A."/>
            <person name="Haas B.J."/>
            <person name="Habib N."/>
            <person name="Wapinski I."/>
            <person name="Roy S."/>
            <person name="Lin M.F."/>
            <person name="Heiman D.I."/>
            <person name="Young S.K."/>
            <person name="Furuya K."/>
            <person name="Guo Y."/>
            <person name="Pidoux A."/>
            <person name="Chen H.M."/>
            <person name="Robbertse B."/>
            <person name="Goldberg J.M."/>
            <person name="Aoki K."/>
            <person name="Bayne E.H."/>
            <person name="Berlin A.M."/>
            <person name="Desjardins C.A."/>
            <person name="Dobbs E."/>
            <person name="Dukaj L."/>
            <person name="Fan L."/>
            <person name="FitzGerald M.G."/>
            <person name="French C."/>
            <person name="Gujja S."/>
            <person name="Hansen K."/>
            <person name="Keifenheim D."/>
            <person name="Levin J.Z."/>
            <person name="Mosher R.A."/>
            <person name="Mueller C.A."/>
            <person name="Pfiffner J."/>
            <person name="Priest M."/>
            <person name="Russ C."/>
            <person name="Smialowska A."/>
            <person name="Swoboda P."/>
            <person name="Sykes S.M."/>
            <person name="Vaughn M."/>
            <person name="Vengrova S."/>
            <person name="Yoder R."/>
            <person name="Zeng Q."/>
            <person name="Allshire R."/>
            <person name="Baulcombe D."/>
            <person name="Birren B.W."/>
            <person name="Brown W."/>
            <person name="Ekwall K."/>
            <person name="Kellis M."/>
            <person name="Leatherwood J."/>
            <person name="Levin H."/>
            <person name="Margalit H."/>
            <person name="Martienssen R."/>
            <person name="Nieduszynski C.A."/>
            <person name="Spatafora J.W."/>
            <person name="Friedman N."/>
            <person name="Dalgaard J.Z."/>
            <person name="Baumann P."/>
            <person name="Niki H."/>
            <person name="Regev A."/>
            <person name="Nusbaum C."/>
        </authorList>
    </citation>
    <scope>NUCLEOTIDE SEQUENCE [LARGE SCALE GENOMIC DNA]</scope>
    <source>
        <strain evidence="10">yFS275 / FY16936</strain>
    </source>
</reference>
<evidence type="ECO:0000313" key="9">
    <source>
        <dbReference type="JaponicusDB" id="SJAG_01436"/>
    </source>
</evidence>
<dbReference type="InterPro" id="IPR045113">
    <property type="entry name" value="Rpb7-like"/>
</dbReference>
<dbReference type="GO" id="GO:0031369">
    <property type="term" value="F:translation initiation factor binding"/>
    <property type="evidence" value="ECO:0000318"/>
    <property type="project" value="GO_Central"/>
</dbReference>
<name>B6JXX4_SCHJY</name>